<reference evidence="1 2" key="1">
    <citation type="submission" date="2019-10" db="EMBL/GenBank/DDBJ databases">
        <title>Alkaliphilus serpentinus sp. nov. and Alkaliphilus pronyensis sp. nov., two novel anaerobic alkaliphilic species isolated from the serpentinized-hosted hydrothermal field of the Prony Bay (New Caledonia).</title>
        <authorList>
            <person name="Postec A."/>
        </authorList>
    </citation>
    <scope>NUCLEOTIDE SEQUENCE [LARGE SCALE GENOMIC DNA]</scope>
    <source>
        <strain evidence="1 2">LacT</strain>
    </source>
</reference>
<evidence type="ECO:0008006" key="3">
    <source>
        <dbReference type="Google" id="ProtNLM"/>
    </source>
</evidence>
<gene>
    <name evidence="1" type="ORF">F8153_14705</name>
</gene>
<evidence type="ECO:0000313" key="1">
    <source>
        <dbReference type="EMBL" id="KAB3525750.1"/>
    </source>
</evidence>
<dbReference type="EMBL" id="WBZB01000057">
    <property type="protein sequence ID" value="KAB3525750.1"/>
    <property type="molecule type" value="Genomic_DNA"/>
</dbReference>
<dbReference type="Proteomes" id="UP000465601">
    <property type="component" value="Unassembled WGS sequence"/>
</dbReference>
<proteinExistence type="predicted"/>
<sequence>MSSKLSRRVLNEKFDCYGHFYRIMVNDSKLECCRSVLEIVTKTTKFMDLADLSIRKPDLLVIMMNPGSSKPEELNYHGEEIKADSFKMDFKKKVLVKAEPDDTQYFIQQIMLERKFKHSRILNLSDIRLVNSNQLNKRIRNFEKYTKNKVHSIFSLERRNELQFALNINKRTPVILAWGRNDFRKKYAKMALEQVHSFNCFGINTTNKKELYYHPSRHKDWVLKILEQLENIE</sequence>
<dbReference type="AlphaFoldDB" id="A0A833HLG0"/>
<dbReference type="RefSeq" id="WP_151867110.1">
    <property type="nucleotide sequence ID" value="NZ_WBZB01000057.1"/>
</dbReference>
<dbReference type="OrthoDB" id="8478178at2"/>
<protein>
    <recommendedName>
        <fullName evidence="3">DUF1643 domain-containing protein</fullName>
    </recommendedName>
</protein>
<keyword evidence="2" id="KW-1185">Reference proteome</keyword>
<accession>A0A833HLG0</accession>
<comment type="caution">
    <text evidence="1">The sequence shown here is derived from an EMBL/GenBank/DDBJ whole genome shotgun (WGS) entry which is preliminary data.</text>
</comment>
<organism evidence="1 2">
    <name type="scientific">Alkaliphilus serpentinus</name>
    <dbReference type="NCBI Taxonomy" id="1482731"/>
    <lineage>
        <taxon>Bacteria</taxon>
        <taxon>Bacillati</taxon>
        <taxon>Bacillota</taxon>
        <taxon>Clostridia</taxon>
        <taxon>Peptostreptococcales</taxon>
        <taxon>Natronincolaceae</taxon>
        <taxon>Alkaliphilus</taxon>
    </lineage>
</organism>
<name>A0A833HLG0_9FIRM</name>
<evidence type="ECO:0000313" key="2">
    <source>
        <dbReference type="Proteomes" id="UP000465601"/>
    </source>
</evidence>